<dbReference type="InterPro" id="IPR045147">
    <property type="entry name" value="ARI3A/B/C"/>
</dbReference>
<reference evidence="6" key="1">
    <citation type="journal article" date="2012" name="Nature">
        <title>The tomato genome sequence provides insights into fleshy fruit evolution.</title>
        <authorList>
            <consortium name="Tomato Genome Consortium"/>
        </authorList>
    </citation>
    <scope>NUCLEOTIDE SEQUENCE [LARGE SCALE GENOMIC DNA]</scope>
    <source>
        <strain evidence="6">cv. Heinz 1706</strain>
    </source>
</reference>
<dbReference type="eggNOG" id="KOG2744">
    <property type="taxonomic scope" value="Eukaryota"/>
</dbReference>
<dbReference type="STRING" id="4081.K4DEM3"/>
<evidence type="ECO:0000256" key="4">
    <source>
        <dbReference type="ARBA" id="ARBA00023242"/>
    </source>
</evidence>
<keyword evidence="2" id="KW-0238">DNA-binding</keyword>
<dbReference type="CDD" id="cd16100">
    <property type="entry name" value="ARID"/>
    <property type="match status" value="1"/>
</dbReference>
<organism evidence="6">
    <name type="scientific">Solanum lycopersicum</name>
    <name type="common">Tomato</name>
    <name type="synonym">Lycopersicon esculentum</name>
    <dbReference type="NCBI Taxonomy" id="4081"/>
    <lineage>
        <taxon>Eukaryota</taxon>
        <taxon>Viridiplantae</taxon>
        <taxon>Streptophyta</taxon>
        <taxon>Embryophyta</taxon>
        <taxon>Tracheophyta</taxon>
        <taxon>Spermatophyta</taxon>
        <taxon>Magnoliopsida</taxon>
        <taxon>eudicotyledons</taxon>
        <taxon>Gunneridae</taxon>
        <taxon>Pentapetalae</taxon>
        <taxon>asterids</taxon>
        <taxon>lamiids</taxon>
        <taxon>Solanales</taxon>
        <taxon>Solanaceae</taxon>
        <taxon>Solanoideae</taxon>
        <taxon>Solaneae</taxon>
        <taxon>Solanum</taxon>
        <taxon>Solanum subgen. Lycopersicon</taxon>
    </lineage>
</organism>
<dbReference type="GO" id="GO:0005634">
    <property type="term" value="C:nucleus"/>
    <property type="evidence" value="ECO:0000318"/>
    <property type="project" value="GO_Central"/>
</dbReference>
<dbReference type="Gramene" id="Solyc12g038740.1.1">
    <property type="protein sequence ID" value="Solyc12g038740.1.1"/>
    <property type="gene ID" value="Solyc12g038740.1"/>
</dbReference>
<dbReference type="InterPro" id="IPR001606">
    <property type="entry name" value="ARID_dom"/>
</dbReference>
<sequence length="275" mass="30977">MVVDRSDDPQIKTNATIITADDDARSDQFLKVTIEVNDSFAFIGEDNEVSHEDQTAFIEKLGTFYREKAVEFKLPRFYGHPLNCLKLWKFVIKLGGYDQDLHYCSWTFHGFYEKLLLQYERHTTKIGVLQLPISPSPIDNEGSGYPISASGRAVRDSAARCRLGWQQKHLLGYGEVAESIVGCQVVDVGPPADWMKINVYATVPGLLREEVRIQSNPSGRLVIIGQPNQLDNFWGVTTFKKMVISPARINQLRTSADVSLHGCLHVHVPFAQQNI</sequence>
<dbReference type="Pfam" id="PF01388">
    <property type="entry name" value="ARID"/>
    <property type="match status" value="1"/>
</dbReference>
<dbReference type="SMART" id="SM00501">
    <property type="entry name" value="BRIGHT"/>
    <property type="match status" value="1"/>
</dbReference>
<dbReference type="PANTHER" id="PTHR15348">
    <property type="entry name" value="AT-RICH INTERACTIVE DOMAIN-CONTAINING PROTEIN ARID DOMAIN- CONTAINING PROTEIN DEAD RINGER PROTEIN B-CELL REGULATOR OF IGH TRANSCRIPTION BRIGHT"/>
    <property type="match status" value="1"/>
</dbReference>
<reference evidence="6" key="2">
    <citation type="submission" date="2015-06" db="UniProtKB">
        <authorList>
            <consortium name="EnsemblPlants"/>
        </authorList>
    </citation>
    <scope>IDENTIFICATION</scope>
    <source>
        <strain evidence="6">cv. Heinz 1706</strain>
    </source>
</reference>
<keyword evidence="1" id="KW-0805">Transcription regulation</keyword>
<dbReference type="AlphaFoldDB" id="K4DEM3"/>
<accession>K4DEM3</accession>
<dbReference type="GO" id="GO:0003677">
    <property type="term" value="F:DNA binding"/>
    <property type="evidence" value="ECO:0000318"/>
    <property type="project" value="GO_Central"/>
</dbReference>
<proteinExistence type="predicted"/>
<evidence type="ECO:0000256" key="1">
    <source>
        <dbReference type="ARBA" id="ARBA00023015"/>
    </source>
</evidence>
<dbReference type="PhylomeDB" id="K4DEM3"/>
<dbReference type="Gene3D" id="1.10.150.60">
    <property type="entry name" value="ARID DNA-binding domain"/>
    <property type="match status" value="1"/>
</dbReference>
<evidence type="ECO:0000256" key="2">
    <source>
        <dbReference type="ARBA" id="ARBA00023125"/>
    </source>
</evidence>
<evidence type="ECO:0000256" key="3">
    <source>
        <dbReference type="ARBA" id="ARBA00023163"/>
    </source>
</evidence>
<keyword evidence="7" id="KW-1185">Reference proteome</keyword>
<dbReference type="EnsemblPlants" id="Solyc12g038740.1.1">
    <property type="protein sequence ID" value="Solyc12g038740.1.1"/>
    <property type="gene ID" value="Solyc12g038740.1"/>
</dbReference>
<keyword evidence="4" id="KW-0539">Nucleus</keyword>
<evidence type="ECO:0000313" key="7">
    <source>
        <dbReference type="Proteomes" id="UP000004994"/>
    </source>
</evidence>
<dbReference type="InParanoid" id="K4DEM3"/>
<keyword evidence="3" id="KW-0804">Transcription</keyword>
<protein>
    <recommendedName>
        <fullName evidence="5">ARID domain-containing protein</fullName>
    </recommendedName>
</protein>
<dbReference type="HOGENOM" id="CLU_029075_1_0_1"/>
<dbReference type="PaxDb" id="4081-Solyc12g038740.1.1"/>
<evidence type="ECO:0000259" key="5">
    <source>
        <dbReference type="SMART" id="SM00501"/>
    </source>
</evidence>
<feature type="domain" description="ARID" evidence="5">
    <location>
        <begin position="52"/>
        <end position="125"/>
    </location>
</feature>
<dbReference type="GO" id="GO:0006357">
    <property type="term" value="P:regulation of transcription by RNA polymerase II"/>
    <property type="evidence" value="ECO:0000318"/>
    <property type="project" value="GO_Central"/>
</dbReference>
<dbReference type="SUPFAM" id="SSF46774">
    <property type="entry name" value="ARID-like"/>
    <property type="match status" value="1"/>
</dbReference>
<name>K4DEM3_SOLLC</name>
<dbReference type="PANTHER" id="PTHR15348:SF22">
    <property type="entry name" value="ARID DOMAIN-CONTAINING PROTEIN"/>
    <property type="match status" value="1"/>
</dbReference>
<dbReference type="OMA" id="DNAHSDE"/>
<dbReference type="Proteomes" id="UP000004994">
    <property type="component" value="Chromosome 12"/>
</dbReference>
<evidence type="ECO:0000313" key="6">
    <source>
        <dbReference type="EnsemblPlants" id="Solyc12g038740.1.1"/>
    </source>
</evidence>
<dbReference type="InterPro" id="IPR036431">
    <property type="entry name" value="ARID_dom_sf"/>
</dbReference>